<protein>
    <submittedName>
        <fullName evidence="2">Protein METABOLIC NETWORK MODULATOR 1</fullName>
    </submittedName>
</protein>
<dbReference type="PANTHER" id="PTHR34682:SF5">
    <property type="entry name" value="AT HOOK MOTIF-CONTAINING PROTEIN"/>
    <property type="match status" value="1"/>
</dbReference>
<organism evidence="2 3">
    <name type="scientific">Cardamine amara subsp. amara</name>
    <dbReference type="NCBI Taxonomy" id="228776"/>
    <lineage>
        <taxon>Eukaryota</taxon>
        <taxon>Viridiplantae</taxon>
        <taxon>Streptophyta</taxon>
        <taxon>Embryophyta</taxon>
        <taxon>Tracheophyta</taxon>
        <taxon>Spermatophyta</taxon>
        <taxon>Magnoliopsida</taxon>
        <taxon>eudicotyledons</taxon>
        <taxon>Gunneridae</taxon>
        <taxon>Pentapetalae</taxon>
        <taxon>rosids</taxon>
        <taxon>malvids</taxon>
        <taxon>Brassicales</taxon>
        <taxon>Brassicaceae</taxon>
        <taxon>Cardamineae</taxon>
        <taxon>Cardamine</taxon>
    </lineage>
</organism>
<evidence type="ECO:0000313" key="3">
    <source>
        <dbReference type="Proteomes" id="UP001558713"/>
    </source>
</evidence>
<gene>
    <name evidence="2" type="ORF">V5N11_027278</name>
</gene>
<feature type="compositionally biased region" description="Polar residues" evidence="1">
    <location>
        <begin position="313"/>
        <end position="322"/>
    </location>
</feature>
<evidence type="ECO:0000256" key="1">
    <source>
        <dbReference type="SAM" id="MobiDB-lite"/>
    </source>
</evidence>
<dbReference type="EMBL" id="JBANAX010000497">
    <property type="protein sequence ID" value="KAL1206720.1"/>
    <property type="molecule type" value="Genomic_DNA"/>
</dbReference>
<comment type="caution">
    <text evidence="2">The sequence shown here is derived from an EMBL/GenBank/DDBJ whole genome shotgun (WGS) entry which is preliminary data.</text>
</comment>
<sequence>MEQPNQGLSSSLTNKRKRGRPRRDESQTQQQMNPPPLTSTDENMIGQVVSGVVEGSFEAGYFLNVKVADTDKQLRGVVFFPEKVTPVTPATDLFPQARMYAREHIPVPSLNQRTLPQTDNLNADKNLSATLPNNHPMSHAGVGTEAINERNLPIDTHMQDVGGSSAVEKLTEPEGQTLSLMPQFASDATPKEVHTVLRSEACAASKSAVTITTALPTDSIAKGSTTLVDFFPAPEASRKLAVGSSSTLRFELFQNETKRSGTEEVKSPADVEPRGVEEKLASPVDDVPEELQLELGNKKLSASAIAPEANPDHSASSKSGFLTNLFEGREETAKEPEGPNAASKSGFPETTTEVDDNES</sequence>
<feature type="region of interest" description="Disordered" evidence="1">
    <location>
        <begin position="255"/>
        <end position="289"/>
    </location>
</feature>
<feature type="compositionally biased region" description="Basic and acidic residues" evidence="1">
    <location>
        <begin position="327"/>
        <end position="337"/>
    </location>
</feature>
<feature type="compositionally biased region" description="Polar residues" evidence="1">
    <location>
        <begin position="27"/>
        <end position="42"/>
    </location>
</feature>
<evidence type="ECO:0000313" key="2">
    <source>
        <dbReference type="EMBL" id="KAL1206720.1"/>
    </source>
</evidence>
<proteinExistence type="predicted"/>
<dbReference type="AlphaFoldDB" id="A0ABD1AIV6"/>
<feature type="region of interest" description="Disordered" evidence="1">
    <location>
        <begin position="302"/>
        <end position="359"/>
    </location>
</feature>
<dbReference type="Proteomes" id="UP001558713">
    <property type="component" value="Unassembled WGS sequence"/>
</dbReference>
<feature type="compositionally biased region" description="Polar residues" evidence="1">
    <location>
        <begin position="1"/>
        <end position="13"/>
    </location>
</feature>
<reference evidence="2 3" key="1">
    <citation type="submission" date="2024-04" db="EMBL/GenBank/DDBJ databases">
        <title>Genome assembly C_amara_ONT_v2.</title>
        <authorList>
            <person name="Yant L."/>
            <person name="Moore C."/>
            <person name="Slenker M."/>
        </authorList>
    </citation>
    <scope>NUCLEOTIDE SEQUENCE [LARGE SCALE GENOMIC DNA]</scope>
    <source>
        <tissue evidence="2">Leaf</tissue>
    </source>
</reference>
<feature type="compositionally biased region" description="Basic and acidic residues" evidence="1">
    <location>
        <begin position="256"/>
        <end position="280"/>
    </location>
</feature>
<accession>A0ABD1AIV6</accession>
<dbReference type="PANTHER" id="PTHR34682">
    <property type="entry name" value="AT HOOK MOTIF-CONTAINING PROTEIN"/>
    <property type="match status" value="1"/>
</dbReference>
<feature type="region of interest" description="Disordered" evidence="1">
    <location>
        <begin position="1"/>
        <end position="43"/>
    </location>
</feature>
<dbReference type="InterPro" id="IPR045881">
    <property type="entry name" value="MNM1-like"/>
</dbReference>
<keyword evidence="3" id="KW-1185">Reference proteome</keyword>
<name>A0ABD1AIV6_CARAN</name>